<reference evidence="1" key="1">
    <citation type="journal article" date="2017" name="Parasit. Vectors">
        <title>Sialotranscriptomics of Rhipicephalus zambeziensis reveals intricate expression profiles of secretory proteins and suggests tight temporal transcriptional regulation during blood-feeding.</title>
        <authorList>
            <person name="de Castro M.H."/>
            <person name="de Klerk D."/>
            <person name="Pienaar R."/>
            <person name="Rees D.J.G."/>
            <person name="Mans B.J."/>
        </authorList>
    </citation>
    <scope>NUCLEOTIDE SEQUENCE</scope>
    <source>
        <tissue evidence="1">Salivary glands</tissue>
    </source>
</reference>
<sequence>MATLPNIIPTAWEEDYMTTLRGKAHESHVVHRQNLVGRCRYGNRSLSEGGSLRLGQPCVKLSCWVTRRELVVNGCPAPFGSEDRDDPQGVMYWPYCCNITS</sequence>
<evidence type="ECO:0000313" key="1">
    <source>
        <dbReference type="EMBL" id="MAA11350.1"/>
    </source>
</evidence>
<dbReference type="AlphaFoldDB" id="A0A224YC26"/>
<accession>A0A224YC26</accession>
<protein>
    <submittedName>
        <fullName evidence="1">8.9 kDa family member</fullName>
    </submittedName>
</protein>
<organism evidence="1">
    <name type="scientific">Rhipicephalus zambeziensis</name>
    <dbReference type="NCBI Taxonomy" id="60191"/>
    <lineage>
        <taxon>Eukaryota</taxon>
        <taxon>Metazoa</taxon>
        <taxon>Ecdysozoa</taxon>
        <taxon>Arthropoda</taxon>
        <taxon>Chelicerata</taxon>
        <taxon>Arachnida</taxon>
        <taxon>Acari</taxon>
        <taxon>Parasitiformes</taxon>
        <taxon>Ixodida</taxon>
        <taxon>Ixodoidea</taxon>
        <taxon>Ixodidae</taxon>
        <taxon>Rhipicephalinae</taxon>
        <taxon>Rhipicephalus</taxon>
        <taxon>Rhipicephalus</taxon>
    </lineage>
</organism>
<proteinExistence type="predicted"/>
<dbReference type="EMBL" id="GFPF01000204">
    <property type="protein sequence ID" value="MAA11350.1"/>
    <property type="molecule type" value="Transcribed_RNA"/>
</dbReference>
<name>A0A224YC26_9ACAR</name>